<sequence length="97" mass="10909">MNIDKLTDKKSGLYQEANDTISSGLKTSKEASENLKEQVKETASNVYQEGKDKFNEIENVVCDYTEKFIQSIKDKPITSILIAGGIGYFLAKIFKHE</sequence>
<gene>
    <name evidence="1" type="ORF">CAB17_20305</name>
</gene>
<dbReference type="AlphaFoldDB" id="A0A2H5FRY9"/>
<proteinExistence type="predicted"/>
<evidence type="ECO:0008006" key="3">
    <source>
        <dbReference type="Google" id="ProtNLM"/>
    </source>
</evidence>
<reference evidence="1 2" key="1">
    <citation type="submission" date="2017-12" db="EMBL/GenBank/DDBJ databases">
        <title>Legionella sainthelensi LA01-117, whole genome sequence of a clinical isolate from New Zealand.</title>
        <authorList>
            <person name="Cree S.L."/>
            <person name="Slow S."/>
            <person name="Kennedy M.A."/>
            <person name="Murdoch D.R."/>
            <person name="Biggs P.J."/>
            <person name="Anderson T."/>
        </authorList>
    </citation>
    <scope>NUCLEOTIDE SEQUENCE [LARGE SCALE GENOMIC DNA]</scope>
    <source>
        <strain evidence="1 2">LA01-117</strain>
        <plasmid evidence="2">pLA01-117_113k</plasmid>
    </source>
</reference>
<geneLocation type="plasmid" evidence="2">
    <name>pLA01-117_113k</name>
</geneLocation>
<dbReference type="Proteomes" id="UP000234343">
    <property type="component" value="Plasmid pLA01-117_113k"/>
</dbReference>
<protein>
    <recommendedName>
        <fullName evidence="3">DUF883 domain-containing protein</fullName>
    </recommendedName>
</protein>
<organism evidence="1 2">
    <name type="scientific">Legionella sainthelensi</name>
    <dbReference type="NCBI Taxonomy" id="28087"/>
    <lineage>
        <taxon>Bacteria</taxon>
        <taxon>Pseudomonadati</taxon>
        <taxon>Pseudomonadota</taxon>
        <taxon>Gammaproteobacteria</taxon>
        <taxon>Legionellales</taxon>
        <taxon>Legionellaceae</taxon>
        <taxon>Legionella</taxon>
    </lineage>
</organism>
<dbReference type="KEGG" id="lsh:CAB17_20305"/>
<name>A0A2H5FRY9_9GAMM</name>
<keyword evidence="2" id="KW-1185">Reference proteome</keyword>
<evidence type="ECO:0000313" key="1">
    <source>
        <dbReference type="EMBL" id="AUH74280.1"/>
    </source>
</evidence>
<evidence type="ECO:0000313" key="2">
    <source>
        <dbReference type="Proteomes" id="UP000234343"/>
    </source>
</evidence>
<accession>A0A2H5FRY9</accession>
<dbReference type="EMBL" id="CP025493">
    <property type="protein sequence ID" value="AUH74280.1"/>
    <property type="molecule type" value="Genomic_DNA"/>
</dbReference>
<dbReference type="RefSeq" id="WP_101901972.1">
    <property type="nucleotide sequence ID" value="NZ_CP025493.2"/>
</dbReference>
<keyword evidence="1" id="KW-0614">Plasmid</keyword>